<dbReference type="InterPro" id="IPR008775">
    <property type="entry name" value="Phytyl_CoA_dOase-like"/>
</dbReference>
<dbReference type="SUPFAM" id="SSF51197">
    <property type="entry name" value="Clavaminate synthase-like"/>
    <property type="match status" value="1"/>
</dbReference>
<evidence type="ECO:0000313" key="2">
    <source>
        <dbReference type="EMBL" id="MBK1656902.1"/>
    </source>
</evidence>
<comment type="caution">
    <text evidence="2">The sequence shown here is derived from an EMBL/GenBank/DDBJ whole genome shotgun (WGS) entry which is preliminary data.</text>
</comment>
<evidence type="ECO:0008006" key="4">
    <source>
        <dbReference type="Google" id="ProtNLM"/>
    </source>
</evidence>
<dbReference type="Pfam" id="PF05721">
    <property type="entry name" value="PhyH"/>
    <property type="match status" value="1"/>
</dbReference>
<dbReference type="EMBL" id="NRSG01000005">
    <property type="protein sequence ID" value="MBK1656902.1"/>
    <property type="molecule type" value="Genomic_DNA"/>
</dbReference>
<dbReference type="PANTHER" id="PTHR20883:SF48">
    <property type="entry name" value="ECTOINE DIOXYGENASE"/>
    <property type="match status" value="1"/>
</dbReference>
<organism evidence="2 3">
    <name type="scientific">Paracraurococcus ruber</name>
    <dbReference type="NCBI Taxonomy" id="77675"/>
    <lineage>
        <taxon>Bacteria</taxon>
        <taxon>Pseudomonadati</taxon>
        <taxon>Pseudomonadota</taxon>
        <taxon>Alphaproteobacteria</taxon>
        <taxon>Acetobacterales</taxon>
        <taxon>Roseomonadaceae</taxon>
        <taxon>Paracraurococcus</taxon>
    </lineage>
</organism>
<reference evidence="2 3" key="1">
    <citation type="journal article" date="2020" name="Microorganisms">
        <title>Osmotic Adaptation and Compatible Solute Biosynthesis of Phototrophic Bacteria as Revealed from Genome Analyses.</title>
        <authorList>
            <person name="Imhoff J.F."/>
            <person name="Rahn T."/>
            <person name="Kunzel S."/>
            <person name="Keller A."/>
            <person name="Neulinger S.C."/>
        </authorList>
    </citation>
    <scope>NUCLEOTIDE SEQUENCE [LARGE SCALE GENOMIC DNA]</scope>
    <source>
        <strain evidence="2 3">DSM 15382</strain>
    </source>
</reference>
<dbReference type="PANTHER" id="PTHR20883">
    <property type="entry name" value="PHYTANOYL-COA DIOXYGENASE DOMAIN CONTAINING 1"/>
    <property type="match status" value="1"/>
</dbReference>
<proteinExistence type="predicted"/>
<protein>
    <recommendedName>
        <fullName evidence="4">Phytanoyl-CoA dioxygenase</fullName>
    </recommendedName>
</protein>
<evidence type="ECO:0000313" key="3">
    <source>
        <dbReference type="Proteomes" id="UP000697995"/>
    </source>
</evidence>
<gene>
    <name evidence="2" type="ORF">CKO45_01510</name>
</gene>
<evidence type="ECO:0000256" key="1">
    <source>
        <dbReference type="ARBA" id="ARBA00001954"/>
    </source>
</evidence>
<name>A0ABS1CRJ0_9PROT</name>
<sequence>MRADRRLTGIQLLAQAVGAHGLVSSGERPGWLECRPARGLAQPRRRPAKLACGGRGRSPMMAGPRGARCAMNEMARPATAATGLSRAEHAAGMAAYQAAGERLAAEFGNRGPLRLAEDGSLHPDIQAAYWRHGYYIFEGVIDAAEVEALRADAQAMLARAPVGPEAKVDAQGRPALGLDYARFPYRYTRPLADPWGGTQLLGGRHPAQMSQPVPDADAPEHVVFLMYAMCQAMPSGLRLYGHPKLLAAAQSINGPDFVPFNDAIFVKQPGLGGSVAWHQDGVTHWNSPDWDEGIHGFNYQVQLYPTTPANGLWVIPGSHKLGKADIKAMVAANGGSEQLPGAVPLVCKAGDVTMVNRQAVHGSFANSSPDIRISLTFGFHRRRSVLGQKAALSIAETHAVYDEQRIFDRAAVIQVAIDARHQAFPAEPVFRYQPFIGLEDRFRFTPETFERVIRDYNTKDLAI</sequence>
<comment type="cofactor">
    <cofactor evidence="1">
        <name>Fe(2+)</name>
        <dbReference type="ChEBI" id="CHEBI:29033"/>
    </cofactor>
</comment>
<accession>A0ABS1CRJ0</accession>
<keyword evidence="3" id="KW-1185">Reference proteome</keyword>
<dbReference type="Proteomes" id="UP000697995">
    <property type="component" value="Unassembled WGS sequence"/>
</dbReference>
<dbReference type="Gene3D" id="2.60.120.620">
    <property type="entry name" value="q2cbj1_9rhob like domain"/>
    <property type="match status" value="1"/>
</dbReference>